<dbReference type="GeneID" id="87891377"/>
<proteinExistence type="predicted"/>
<dbReference type="EMBL" id="JAFFGZ010000004">
    <property type="protein sequence ID" value="KAK4645240.1"/>
    <property type="molecule type" value="Genomic_DNA"/>
</dbReference>
<evidence type="ECO:0000313" key="1">
    <source>
        <dbReference type="EMBL" id="KAK4645240.1"/>
    </source>
</evidence>
<comment type="caution">
    <text evidence="1">The sequence shown here is derived from an EMBL/GenBank/DDBJ whole genome shotgun (WGS) entry which is preliminary data.</text>
</comment>
<gene>
    <name evidence="1" type="ORF">QC761_0030510</name>
</gene>
<reference evidence="1 2" key="1">
    <citation type="journal article" date="2023" name="bioRxiv">
        <title>High-quality genome assemblies of four members of thePodospora anserinaspecies complex.</title>
        <authorList>
            <person name="Ament-Velasquez S.L."/>
            <person name="Vogan A.A."/>
            <person name="Wallerman O."/>
            <person name="Hartmann F."/>
            <person name="Gautier V."/>
            <person name="Silar P."/>
            <person name="Giraud T."/>
            <person name="Johannesson H."/>
        </authorList>
    </citation>
    <scope>NUCLEOTIDE SEQUENCE [LARGE SCALE GENOMIC DNA]</scope>
    <source>
        <strain evidence="1 2">CBS 112042</strain>
    </source>
</reference>
<organism evidence="1 2">
    <name type="scientific">Podospora bellae-mahoneyi</name>
    <dbReference type="NCBI Taxonomy" id="2093777"/>
    <lineage>
        <taxon>Eukaryota</taxon>
        <taxon>Fungi</taxon>
        <taxon>Dikarya</taxon>
        <taxon>Ascomycota</taxon>
        <taxon>Pezizomycotina</taxon>
        <taxon>Sordariomycetes</taxon>
        <taxon>Sordariomycetidae</taxon>
        <taxon>Sordariales</taxon>
        <taxon>Podosporaceae</taxon>
        <taxon>Podospora</taxon>
    </lineage>
</organism>
<evidence type="ECO:0000313" key="2">
    <source>
        <dbReference type="Proteomes" id="UP001322138"/>
    </source>
</evidence>
<dbReference type="Proteomes" id="UP001322138">
    <property type="component" value="Unassembled WGS sequence"/>
</dbReference>
<accession>A0ABR0FMT3</accession>
<keyword evidence="2" id="KW-1185">Reference proteome</keyword>
<sequence>MSSSGKGSPRQVSFPGIAMPPQPVLRCANLEISNIQTGPDCPTRHMSSWPLRLSLSVKHWVRQATSGTHMVPRQPYQGDWLHRGSWLEGPLPIGDRLADSSSTHLGPAMG</sequence>
<name>A0ABR0FMT3_9PEZI</name>
<protein>
    <submittedName>
        <fullName evidence="1">Uncharacterized protein</fullName>
    </submittedName>
</protein>
<dbReference type="RefSeq" id="XP_062734216.1">
    <property type="nucleotide sequence ID" value="XM_062872254.1"/>
</dbReference>